<dbReference type="SUPFAM" id="SSF52980">
    <property type="entry name" value="Restriction endonuclease-like"/>
    <property type="match status" value="1"/>
</dbReference>
<accession>A0A255EL73</accession>
<comment type="caution">
    <text evidence="2">The sequence shown here is derived from an EMBL/GenBank/DDBJ whole genome shotgun (WGS) entry which is preliminary data.</text>
</comment>
<dbReference type="EMBL" id="NMVJ01000001">
    <property type="protein sequence ID" value="OYN92277.1"/>
    <property type="molecule type" value="Genomic_DNA"/>
</dbReference>
<name>A0A255EL73_9ACTN</name>
<dbReference type="InterPro" id="IPR011335">
    <property type="entry name" value="Restrct_endonuc-II-like"/>
</dbReference>
<organism evidence="2 3">
    <name type="scientific">Parenemella sanctibonifatiensis</name>
    <dbReference type="NCBI Taxonomy" id="2016505"/>
    <lineage>
        <taxon>Bacteria</taxon>
        <taxon>Bacillati</taxon>
        <taxon>Actinomycetota</taxon>
        <taxon>Actinomycetes</taxon>
        <taxon>Propionibacteriales</taxon>
        <taxon>Propionibacteriaceae</taxon>
        <taxon>Parenemella</taxon>
    </lineage>
</organism>
<dbReference type="Pfam" id="PF04480">
    <property type="entry name" value="DUF559"/>
    <property type="match status" value="1"/>
</dbReference>
<dbReference type="AlphaFoldDB" id="A0A255EL73"/>
<proteinExistence type="predicted"/>
<evidence type="ECO:0000313" key="3">
    <source>
        <dbReference type="Proteomes" id="UP000216300"/>
    </source>
</evidence>
<evidence type="ECO:0000259" key="1">
    <source>
        <dbReference type="Pfam" id="PF04480"/>
    </source>
</evidence>
<protein>
    <recommendedName>
        <fullName evidence="1">DUF559 domain-containing protein</fullName>
    </recommendedName>
</protein>
<dbReference type="Gene3D" id="3.40.960.10">
    <property type="entry name" value="VSR Endonuclease"/>
    <property type="match status" value="1"/>
</dbReference>
<dbReference type="Proteomes" id="UP000216300">
    <property type="component" value="Unassembled WGS sequence"/>
</dbReference>
<feature type="domain" description="DUF559" evidence="1">
    <location>
        <begin position="178"/>
        <end position="257"/>
    </location>
</feature>
<keyword evidence="3" id="KW-1185">Reference proteome</keyword>
<sequence length="284" mass="32576">MNELQQHLEERGAVSARRRPHLRHRIRHAVDRGELVRVLPGLTCVPAGEERHWRSLALAAVEQDPRNVIIGTAAAAQTYWPARQVHTVDVASPFSLTAKGFHFTRTWVDPTYVEQQIATDVWAAVDLLGTIGPRAIDRLRRSRIVDRTELETALNSMKGRRGNRRRASIISADAWSEAERRAHRLLANAGVTGWLANHTVYLQHGHQVVDLCFPRHRLVIEIDGWEFHGTRKAFEDDRREDADLVREGWRVVRVTWMQLLERGYFIDLVTDLLAGRAHYAHSIR</sequence>
<gene>
    <name evidence="2" type="ORF">CGZ91_01850</name>
</gene>
<dbReference type="InterPro" id="IPR007569">
    <property type="entry name" value="DUF559"/>
</dbReference>
<evidence type="ECO:0000313" key="2">
    <source>
        <dbReference type="EMBL" id="OYN92277.1"/>
    </source>
</evidence>
<reference evidence="2 3" key="1">
    <citation type="submission" date="2017-07" db="EMBL/GenBank/DDBJ databases">
        <title>Draft whole genome sequences of clinical Proprionibacteriaceae strains.</title>
        <authorList>
            <person name="Bernier A.-M."/>
            <person name="Bernard K."/>
            <person name="Domingo M.-C."/>
        </authorList>
    </citation>
    <scope>NUCLEOTIDE SEQUENCE [LARGE SCALE GENOMIC DNA]</scope>
    <source>
        <strain evidence="2 3">NML 150081</strain>
    </source>
</reference>